<comment type="pathway">
    <text evidence="4 12">Porphyrin-containing compound metabolism; protoheme biosynthesis.</text>
</comment>
<evidence type="ECO:0000256" key="12">
    <source>
        <dbReference type="RuleBase" id="RU364052"/>
    </source>
</evidence>
<dbReference type="EMBL" id="RDBE01000007">
    <property type="protein sequence ID" value="RLV49446.1"/>
    <property type="molecule type" value="Genomic_DNA"/>
</dbReference>
<evidence type="ECO:0000256" key="10">
    <source>
        <dbReference type="ARBA" id="ARBA00023002"/>
    </source>
</evidence>
<protein>
    <recommendedName>
        <fullName evidence="7 12">Coproporphyrinogen III oxidase</fullName>
        <ecNumber evidence="6 12">1.3.3.15</ecNumber>
    </recommendedName>
</protein>
<dbReference type="OrthoDB" id="4496419at2"/>
<evidence type="ECO:0000256" key="11">
    <source>
        <dbReference type="ARBA" id="ARBA00023133"/>
    </source>
</evidence>
<name>A0A3L8P234_9ACTN</name>
<dbReference type="Proteomes" id="UP000281708">
    <property type="component" value="Unassembled WGS sequence"/>
</dbReference>
<keyword evidence="12" id="KW-0963">Cytoplasm</keyword>
<dbReference type="PANTHER" id="PTHR42923">
    <property type="entry name" value="PROTOPORPHYRINOGEN OXIDASE"/>
    <property type="match status" value="1"/>
</dbReference>
<comment type="catalytic activity">
    <reaction evidence="1">
        <text>coproporphyrinogen III + 3 O2 = coproporphyrin III + 3 H2O2</text>
        <dbReference type="Rhea" id="RHEA:43436"/>
        <dbReference type="ChEBI" id="CHEBI:15379"/>
        <dbReference type="ChEBI" id="CHEBI:16240"/>
        <dbReference type="ChEBI" id="CHEBI:57309"/>
        <dbReference type="ChEBI" id="CHEBI:131725"/>
        <dbReference type="EC" id="1.3.3.15"/>
    </reaction>
    <physiologicalReaction direction="left-to-right" evidence="1">
        <dbReference type="Rhea" id="RHEA:43437"/>
    </physiologicalReaction>
</comment>
<dbReference type="InterPro" id="IPR036188">
    <property type="entry name" value="FAD/NAD-bd_sf"/>
</dbReference>
<dbReference type="NCBIfam" id="TIGR00562">
    <property type="entry name" value="proto_IX_ox"/>
    <property type="match status" value="1"/>
</dbReference>
<dbReference type="PANTHER" id="PTHR42923:SF3">
    <property type="entry name" value="PROTOPORPHYRINOGEN OXIDASE"/>
    <property type="match status" value="1"/>
</dbReference>
<dbReference type="Pfam" id="PF01593">
    <property type="entry name" value="Amino_oxidase"/>
    <property type="match status" value="1"/>
</dbReference>
<dbReference type="UniPathway" id="UPA00252"/>
<dbReference type="SUPFAM" id="SSF54373">
    <property type="entry name" value="FAD-linked reductases, C-terminal domain"/>
    <property type="match status" value="1"/>
</dbReference>
<comment type="caution">
    <text evidence="14">The sequence shown here is derived from an EMBL/GenBank/DDBJ whole genome shotgun (WGS) entry which is preliminary data.</text>
</comment>
<evidence type="ECO:0000256" key="6">
    <source>
        <dbReference type="ARBA" id="ARBA00012402"/>
    </source>
</evidence>
<dbReference type="AlphaFoldDB" id="A0A3L8P234"/>
<dbReference type="GO" id="GO:0005737">
    <property type="term" value="C:cytoplasm"/>
    <property type="evidence" value="ECO:0007669"/>
    <property type="project" value="UniProtKB-SubCell"/>
</dbReference>
<accession>A0A3L8P234</accession>
<evidence type="ECO:0000256" key="7">
    <source>
        <dbReference type="ARBA" id="ARBA00019046"/>
    </source>
</evidence>
<evidence type="ECO:0000256" key="1">
    <source>
        <dbReference type="ARBA" id="ARBA00001755"/>
    </source>
</evidence>
<dbReference type="Gene3D" id="3.90.660.20">
    <property type="entry name" value="Protoporphyrinogen oxidase, mitochondrial, domain 2"/>
    <property type="match status" value="1"/>
</dbReference>
<evidence type="ECO:0000256" key="3">
    <source>
        <dbReference type="ARBA" id="ARBA00002185"/>
    </source>
</evidence>
<dbReference type="InterPro" id="IPR004572">
    <property type="entry name" value="Protoporphyrinogen_oxidase"/>
</dbReference>
<evidence type="ECO:0000259" key="13">
    <source>
        <dbReference type="Pfam" id="PF01593"/>
    </source>
</evidence>
<dbReference type="Gene3D" id="1.10.3110.10">
    <property type="entry name" value="protoporphyrinogen ix oxidase, domain 3"/>
    <property type="match status" value="1"/>
</dbReference>
<proteinExistence type="inferred from homology"/>
<evidence type="ECO:0000256" key="8">
    <source>
        <dbReference type="ARBA" id="ARBA00022630"/>
    </source>
</evidence>
<feature type="domain" description="Amine oxidase" evidence="13">
    <location>
        <begin position="8"/>
        <end position="425"/>
    </location>
</feature>
<dbReference type="InterPro" id="IPR050464">
    <property type="entry name" value="Zeta_carotene_desat/Oxidored"/>
</dbReference>
<evidence type="ECO:0000256" key="9">
    <source>
        <dbReference type="ARBA" id="ARBA00022827"/>
    </source>
</evidence>
<evidence type="ECO:0000256" key="2">
    <source>
        <dbReference type="ARBA" id="ARBA00001974"/>
    </source>
</evidence>
<evidence type="ECO:0000256" key="5">
    <source>
        <dbReference type="ARBA" id="ARBA00008310"/>
    </source>
</evidence>
<comment type="cofactor">
    <cofactor evidence="2 12">
        <name>FAD</name>
        <dbReference type="ChEBI" id="CHEBI:57692"/>
    </cofactor>
</comment>
<comment type="similarity">
    <text evidence="5 12">Belongs to the protoporphyrinogen/coproporphyrinogen oxidase family. Coproporphyrinogen III oxidase subfamily.</text>
</comment>
<keyword evidence="11 12" id="KW-0350">Heme biosynthesis</keyword>
<comment type="subcellular location">
    <subcellularLocation>
        <location evidence="12">Cytoplasm</location>
    </subcellularLocation>
</comment>
<dbReference type="GO" id="GO:0004729">
    <property type="term" value="F:oxygen-dependent protoporphyrinogen oxidase activity"/>
    <property type="evidence" value="ECO:0007669"/>
    <property type="project" value="UniProtKB-UniRule"/>
</dbReference>
<dbReference type="InterPro" id="IPR002937">
    <property type="entry name" value="Amino_oxidase"/>
</dbReference>
<keyword evidence="8 12" id="KW-0285">Flavoprotein</keyword>
<dbReference type="Gene3D" id="3.50.50.60">
    <property type="entry name" value="FAD/NAD(P)-binding domain"/>
    <property type="match status" value="1"/>
</dbReference>
<keyword evidence="15" id="KW-1185">Reference proteome</keyword>
<dbReference type="SUPFAM" id="SSF51905">
    <property type="entry name" value="FAD/NAD(P)-binding domain"/>
    <property type="match status" value="1"/>
</dbReference>
<evidence type="ECO:0000256" key="4">
    <source>
        <dbReference type="ARBA" id="ARBA00004744"/>
    </source>
</evidence>
<gene>
    <name evidence="14" type="primary">hemG</name>
    <name evidence="14" type="ORF">D9V37_11565</name>
</gene>
<reference evidence="14 15" key="1">
    <citation type="submission" date="2018-10" db="EMBL/GenBank/DDBJ databases">
        <title>Marmoricola sp. 4Q3S-7 whole genome shotgun sequence.</title>
        <authorList>
            <person name="Li F."/>
        </authorList>
    </citation>
    <scope>NUCLEOTIDE SEQUENCE [LARGE SCALE GENOMIC DNA]</scope>
    <source>
        <strain evidence="14 15">4Q3S-7</strain>
    </source>
</reference>
<evidence type="ECO:0000313" key="14">
    <source>
        <dbReference type="EMBL" id="RLV49446.1"/>
    </source>
</evidence>
<keyword evidence="10 12" id="KW-0560">Oxidoreductase</keyword>
<evidence type="ECO:0000313" key="15">
    <source>
        <dbReference type="Proteomes" id="UP000281708"/>
    </source>
</evidence>
<keyword evidence="9 12" id="KW-0274">FAD</keyword>
<comment type="function">
    <text evidence="3 12">Involved in coproporphyrin-dependent heme b biosynthesis. Catalyzes the oxidation of coproporphyrinogen III to coproporphyrin III.</text>
</comment>
<dbReference type="EC" id="1.3.3.15" evidence="6 12"/>
<organism evidence="14 15">
    <name type="scientific">Nocardioides mangrovicus</name>
    <dbReference type="NCBI Taxonomy" id="2478913"/>
    <lineage>
        <taxon>Bacteria</taxon>
        <taxon>Bacillati</taxon>
        <taxon>Actinomycetota</taxon>
        <taxon>Actinomycetes</taxon>
        <taxon>Propionibacteriales</taxon>
        <taxon>Nocardioidaceae</taxon>
        <taxon>Nocardioides</taxon>
    </lineage>
</organism>
<dbReference type="GO" id="GO:0006783">
    <property type="term" value="P:heme biosynthetic process"/>
    <property type="evidence" value="ECO:0007669"/>
    <property type="project" value="UniProtKB-UniRule"/>
</dbReference>
<sequence>MVVVGGGIAGVAAAHRVTTLAPDAEVVLLEGSPRLGGKLALAEVGGLVVDTGAEALLQRRPEAVDLARAVGLSDDLVEPATISASLWSRGELSSLPRTLMGIPTDGDDDGRPVVLDADVSVGDLVAAHLGEDVVQRLVEPMLGGVYAGHAHQISTRAAVPQLVRHLDGTRTLTEAAAAAMTPSGAGGPVFAGIRGGVGRLPLAVAADLSVETDAVVRELHRTPTGFELVVGPTRAERRVEADAVVLATPARPTARLLADVAATAAAELAEIEYASMAVVTLAVRDLPATTGSGFLVPPVEGRTVKGATYSFAKWGWVGEHDLTVLRCSIGRHREEQVLQRDDDEVVALAAADLSDALGGPVVPVDSHVQRWGGGLPQYAVGHVERVARIRADVERVPGLAVCGAAYDGVGVPAAIGTALAAAERVVSSLDGRIGS</sequence>